<keyword evidence="1" id="KW-0472">Membrane</keyword>
<evidence type="ECO:0000313" key="3">
    <source>
        <dbReference type="Proteomes" id="UP000298663"/>
    </source>
</evidence>
<sequence>MYLGSTIVLVPGGCTHGFNRDFAGRGRDCLGFLISYRRINCAMRLIAFYTVFYAVFVGMTVMLLAVASHPRDEQLYVTSRLKPPISSFQANKGMTYILRVDSLRLTCQSHCKRGSTWRYLRVVEYAE</sequence>
<accession>A0A4U8UNJ5</accession>
<evidence type="ECO:0000313" key="2">
    <source>
        <dbReference type="EMBL" id="TMS33647.1"/>
    </source>
</evidence>
<proteinExistence type="predicted"/>
<feature type="transmembrane region" description="Helical" evidence="1">
    <location>
        <begin position="46"/>
        <end position="67"/>
    </location>
</feature>
<protein>
    <submittedName>
        <fullName evidence="2">Uncharacterized protein</fullName>
    </submittedName>
</protein>
<gene>
    <name evidence="2" type="ORF">L596_001365</name>
</gene>
<dbReference type="EMBL" id="AZBU02000001">
    <property type="protein sequence ID" value="TMS33647.1"/>
    <property type="molecule type" value="Genomic_DNA"/>
</dbReference>
<name>A0A4U8UNJ5_STECR</name>
<dbReference type="AlphaFoldDB" id="A0A4U8UNJ5"/>
<reference evidence="2 3" key="1">
    <citation type="journal article" date="2015" name="Genome Biol.">
        <title>Comparative genomics of Steinernema reveals deeply conserved gene regulatory networks.</title>
        <authorList>
            <person name="Dillman A.R."/>
            <person name="Macchietto M."/>
            <person name="Porter C.F."/>
            <person name="Rogers A."/>
            <person name="Williams B."/>
            <person name="Antoshechkin I."/>
            <person name="Lee M.M."/>
            <person name="Goodwin Z."/>
            <person name="Lu X."/>
            <person name="Lewis E.E."/>
            <person name="Goodrich-Blair H."/>
            <person name="Stock S.P."/>
            <person name="Adams B.J."/>
            <person name="Sternberg P.W."/>
            <person name="Mortazavi A."/>
        </authorList>
    </citation>
    <scope>NUCLEOTIDE SEQUENCE [LARGE SCALE GENOMIC DNA]</scope>
    <source>
        <strain evidence="2 3">ALL</strain>
    </source>
</reference>
<dbReference type="EMBL" id="CM016762">
    <property type="protein sequence ID" value="TMS33647.1"/>
    <property type="molecule type" value="Genomic_DNA"/>
</dbReference>
<evidence type="ECO:0000256" key="1">
    <source>
        <dbReference type="SAM" id="Phobius"/>
    </source>
</evidence>
<keyword evidence="1" id="KW-1133">Transmembrane helix</keyword>
<reference evidence="2 3" key="2">
    <citation type="journal article" date="2019" name="G3 (Bethesda)">
        <title>Hybrid Assembly of the Genome of the Entomopathogenic Nematode Steinernema carpocapsae Identifies the X-Chromosome.</title>
        <authorList>
            <person name="Serra L."/>
            <person name="Macchietto M."/>
            <person name="Macias-Munoz A."/>
            <person name="McGill C.J."/>
            <person name="Rodriguez I.M."/>
            <person name="Rodriguez B."/>
            <person name="Murad R."/>
            <person name="Mortazavi A."/>
        </authorList>
    </citation>
    <scope>NUCLEOTIDE SEQUENCE [LARGE SCALE GENOMIC DNA]</scope>
    <source>
        <strain evidence="2 3">ALL</strain>
    </source>
</reference>
<comment type="caution">
    <text evidence="2">The sequence shown here is derived from an EMBL/GenBank/DDBJ whole genome shotgun (WGS) entry which is preliminary data.</text>
</comment>
<dbReference type="Proteomes" id="UP000298663">
    <property type="component" value="Chromosome X"/>
</dbReference>
<keyword evidence="1" id="KW-0812">Transmembrane</keyword>
<organism evidence="2 3">
    <name type="scientific">Steinernema carpocapsae</name>
    <name type="common">Entomopathogenic nematode</name>
    <dbReference type="NCBI Taxonomy" id="34508"/>
    <lineage>
        <taxon>Eukaryota</taxon>
        <taxon>Metazoa</taxon>
        <taxon>Ecdysozoa</taxon>
        <taxon>Nematoda</taxon>
        <taxon>Chromadorea</taxon>
        <taxon>Rhabditida</taxon>
        <taxon>Tylenchina</taxon>
        <taxon>Panagrolaimomorpha</taxon>
        <taxon>Strongyloidoidea</taxon>
        <taxon>Steinernematidae</taxon>
        <taxon>Steinernema</taxon>
    </lineage>
</organism>
<keyword evidence="3" id="KW-1185">Reference proteome</keyword>